<accession>A0A9X2D4C1</accession>
<protein>
    <recommendedName>
        <fullName evidence="3">Phage tail sheath family protein</fullName>
    </recommendedName>
</protein>
<evidence type="ECO:0000313" key="1">
    <source>
        <dbReference type="EMBL" id="MCM0619137.1"/>
    </source>
</evidence>
<dbReference type="PANTHER" id="PTHR35861:SF1">
    <property type="entry name" value="PHAGE TAIL SHEATH PROTEIN"/>
    <property type="match status" value="1"/>
</dbReference>
<dbReference type="RefSeq" id="WP_250826045.1">
    <property type="nucleotide sequence ID" value="NZ_JAMOIL010000001.1"/>
</dbReference>
<evidence type="ECO:0000313" key="2">
    <source>
        <dbReference type="Proteomes" id="UP001139485"/>
    </source>
</evidence>
<proteinExistence type="predicted"/>
<comment type="caution">
    <text evidence="1">The sequence shown here is derived from an EMBL/GenBank/DDBJ whole genome shotgun (WGS) entry which is preliminary data.</text>
</comment>
<reference evidence="1" key="1">
    <citation type="submission" date="2022-05" db="EMBL/GenBank/DDBJ databases">
        <authorList>
            <person name="Tuo L."/>
        </authorList>
    </citation>
    <scope>NUCLEOTIDE SEQUENCE</scope>
    <source>
        <strain evidence="1">BSK12Z-4</strain>
    </source>
</reference>
<gene>
    <name evidence="1" type="ORF">M8330_02360</name>
</gene>
<dbReference type="PANTHER" id="PTHR35861">
    <property type="match status" value="1"/>
</dbReference>
<keyword evidence="2" id="KW-1185">Reference proteome</keyword>
<dbReference type="InterPro" id="IPR052042">
    <property type="entry name" value="Tail_sheath_structural"/>
</dbReference>
<dbReference type="EMBL" id="JAMOIL010000001">
    <property type="protein sequence ID" value="MCM0619137.1"/>
    <property type="molecule type" value="Genomic_DNA"/>
</dbReference>
<organism evidence="1 2">
    <name type="scientific">Nocardioides bruguierae</name>
    <dbReference type="NCBI Taxonomy" id="2945102"/>
    <lineage>
        <taxon>Bacteria</taxon>
        <taxon>Bacillati</taxon>
        <taxon>Actinomycetota</taxon>
        <taxon>Actinomycetes</taxon>
        <taxon>Propionibacteriales</taxon>
        <taxon>Nocardioidaceae</taxon>
        <taxon>Nocardioides</taxon>
    </lineage>
</organism>
<name>A0A9X2D4C1_9ACTN</name>
<evidence type="ECO:0008006" key="3">
    <source>
        <dbReference type="Google" id="ProtNLM"/>
    </source>
</evidence>
<dbReference type="AlphaFoldDB" id="A0A9X2D4C1"/>
<sequence>MRRTALHLERSLAAGLGWVAFEPSTPATWEAITLACTSFLEGLFRQGAFQGSTAREAYVVRCDRSTMTAAEVEAGVVTVLVGFAPLKPAELVVLRLRLRAAGGR</sequence>
<dbReference type="Proteomes" id="UP001139485">
    <property type="component" value="Unassembled WGS sequence"/>
</dbReference>